<evidence type="ECO:0000259" key="5">
    <source>
        <dbReference type="Pfam" id="PF04829"/>
    </source>
</evidence>
<dbReference type="AlphaFoldDB" id="A0A2N9X9R4"/>
<dbReference type="GO" id="GO:0090729">
    <property type="term" value="F:toxin activity"/>
    <property type="evidence" value="ECO:0007669"/>
    <property type="project" value="UniProtKB-KW"/>
</dbReference>
<evidence type="ECO:0000256" key="4">
    <source>
        <dbReference type="ARBA" id="ARBA00023026"/>
    </source>
</evidence>
<dbReference type="Pfam" id="PF04829">
    <property type="entry name" value="PT-VENN"/>
    <property type="match status" value="1"/>
</dbReference>
<dbReference type="InterPro" id="IPR057938">
    <property type="entry name" value="TreTu_C"/>
</dbReference>
<evidence type="ECO:0000256" key="2">
    <source>
        <dbReference type="ARBA" id="ARBA00022656"/>
    </source>
</evidence>
<comment type="caution">
    <text evidence="7">The sequence shown here is derived from an EMBL/GenBank/DDBJ whole genome shotgun (WGS) entry which is preliminary data.</text>
</comment>
<dbReference type="RefSeq" id="WP_100151446.1">
    <property type="nucleotide sequence ID" value="NZ_MEIL01000005.1"/>
</dbReference>
<reference evidence="7" key="1">
    <citation type="journal article" date="2017" name="MBio">
        <title>Type VI secretion-mediated competition in the bee gut microbiome.</title>
        <authorList>
            <person name="Steele M.I."/>
            <person name="Kwong W.K."/>
            <person name="Powell J.E."/>
            <person name="Whiteley M."/>
            <person name="Moran N.A."/>
        </authorList>
    </citation>
    <scope>NUCLEOTIDE SEQUENCE [LARGE SCALE GENOMIC DNA]</scope>
    <source>
        <strain evidence="7">WkB273</strain>
    </source>
</reference>
<dbReference type="Pfam" id="PF24691">
    <property type="entry name" value="TreTu_C"/>
    <property type="match status" value="1"/>
</dbReference>
<accession>A0A2N9X9R4</accession>
<sequence>MAAQYLINHLPKEQYPEAIDPTTGELDTNRLPENVKGSIRDLSSAIGTVAGGLSGGSLSNAQIAGELGQNAVENNDLVQLISPASAMMLSKEAKHRDAMKMATQIRLASSGITIATVGGGYAIVGAGYIAPEAASAIYSACIANPAGCTVVTVESTDVLAGLATGAVTLGSLPTSSIKSTNKIGGKKYVGEILEIGKEVGKNSLKLGETKIINGVKTTRVGRWMSPLELEQMQKTGKIVQGGGGQTFISINGVKDFKGAAPKGSIYVEFDVPTNSLLQGGKEGWYKMIGPNANLSQKHLLNKKGGSLMPKVNNIKVIDKK</sequence>
<gene>
    <name evidence="7" type="ORF">BHC54_00690</name>
</gene>
<keyword evidence="2" id="KW-0800">Toxin</keyword>
<evidence type="ECO:0000256" key="3">
    <source>
        <dbReference type="ARBA" id="ARBA00022913"/>
    </source>
</evidence>
<protein>
    <submittedName>
        <fullName evidence="7">Uncharacterized protein</fullName>
    </submittedName>
</protein>
<organism evidence="7 8">
    <name type="scientific">Snodgrassella alvi</name>
    <dbReference type="NCBI Taxonomy" id="1196083"/>
    <lineage>
        <taxon>Bacteria</taxon>
        <taxon>Pseudomonadati</taxon>
        <taxon>Pseudomonadota</taxon>
        <taxon>Betaproteobacteria</taxon>
        <taxon>Neisseriales</taxon>
        <taxon>Neisseriaceae</taxon>
        <taxon>Snodgrassella</taxon>
    </lineage>
</organism>
<evidence type="ECO:0000313" key="8">
    <source>
        <dbReference type="Proteomes" id="UP000230202"/>
    </source>
</evidence>
<evidence type="ECO:0000259" key="6">
    <source>
        <dbReference type="Pfam" id="PF24691"/>
    </source>
</evidence>
<comment type="subcellular location">
    <subcellularLocation>
        <location evidence="1">Target cell</location>
        <location evidence="1">Target cell cytoplasm</location>
    </subcellularLocation>
</comment>
<evidence type="ECO:0000313" key="7">
    <source>
        <dbReference type="EMBL" id="PIT41932.1"/>
    </source>
</evidence>
<name>A0A2N9X9R4_9NEIS</name>
<feature type="domain" description="VENN motif-containing" evidence="5">
    <location>
        <begin position="29"/>
        <end position="77"/>
    </location>
</feature>
<dbReference type="Proteomes" id="UP000230202">
    <property type="component" value="Unassembled WGS sequence"/>
</dbReference>
<keyword evidence="8" id="KW-1185">Reference proteome</keyword>
<evidence type="ECO:0000256" key="1">
    <source>
        <dbReference type="ARBA" id="ARBA00004219"/>
    </source>
</evidence>
<keyword evidence="3" id="KW-1266">Target cell cytoplasm</keyword>
<dbReference type="InterPro" id="IPR006914">
    <property type="entry name" value="VENN_dom"/>
</dbReference>
<proteinExistence type="predicted"/>
<keyword evidence="4" id="KW-0843">Virulence</keyword>
<dbReference type="EMBL" id="MEIL01000005">
    <property type="protein sequence ID" value="PIT41932.1"/>
    <property type="molecule type" value="Genomic_DNA"/>
</dbReference>
<feature type="domain" description="TreTu toxin C-terminal" evidence="6">
    <location>
        <begin position="217"/>
        <end position="315"/>
    </location>
</feature>